<organism evidence="1 2">
    <name type="scientific">Roseofilum reptotaenium AO1-A</name>
    <dbReference type="NCBI Taxonomy" id="1925591"/>
    <lineage>
        <taxon>Bacteria</taxon>
        <taxon>Bacillati</taxon>
        <taxon>Cyanobacteriota</taxon>
        <taxon>Cyanophyceae</taxon>
        <taxon>Desertifilales</taxon>
        <taxon>Desertifilaceae</taxon>
        <taxon>Roseofilum</taxon>
    </lineage>
</organism>
<dbReference type="SUPFAM" id="SSF52980">
    <property type="entry name" value="Restriction endonuclease-like"/>
    <property type="match status" value="1"/>
</dbReference>
<dbReference type="CDD" id="cd22366">
    <property type="entry name" value="XisH-like"/>
    <property type="match status" value="1"/>
</dbReference>
<evidence type="ECO:0000313" key="1">
    <source>
        <dbReference type="EMBL" id="OJJ14262.1"/>
    </source>
</evidence>
<evidence type="ECO:0000313" key="2">
    <source>
        <dbReference type="Proteomes" id="UP000183940"/>
    </source>
</evidence>
<dbReference type="InterPro" id="IPR011335">
    <property type="entry name" value="Restrct_endonuc-II-like"/>
</dbReference>
<dbReference type="GO" id="GO:0003676">
    <property type="term" value="F:nucleic acid binding"/>
    <property type="evidence" value="ECO:0007669"/>
    <property type="project" value="InterPro"/>
</dbReference>
<gene>
    <name evidence="1" type="ORF">BI308_25115</name>
</gene>
<dbReference type="EMBL" id="MLAW01000082">
    <property type="protein sequence ID" value="OJJ14262.1"/>
    <property type="molecule type" value="Genomic_DNA"/>
</dbReference>
<comment type="caution">
    <text evidence="1">The sequence shown here is derived from an EMBL/GenBank/DDBJ whole genome shotgun (WGS) entry which is preliminary data.</text>
</comment>
<proteinExistence type="predicted"/>
<dbReference type="InterPro" id="IPR011856">
    <property type="entry name" value="tRNA_endonuc-like_dom_sf"/>
</dbReference>
<dbReference type="InterPro" id="IPR014919">
    <property type="entry name" value="XisH"/>
</dbReference>
<name>A0A1L9QJJ5_9CYAN</name>
<dbReference type="Proteomes" id="UP000183940">
    <property type="component" value="Unassembled WGS sequence"/>
</dbReference>
<protein>
    <submittedName>
        <fullName evidence="1">Fatty-acid oxidation protein subunit alpha</fullName>
    </submittedName>
</protein>
<sequence length="137" mass="15605">MAKDLFHDVVKTALEKEGWLITDDPLEIKTGGATVKIDLGAEQILAAERDNKKIAVEIKSFLGPSNLYEFHGAVGQFMTYRLALQAKQPERTLYLAVPLDIYQQFFSLPFVQMVVNHYEISLIIYDSVEEVIAEWKK</sequence>
<accession>A0A1L9QJJ5</accession>
<dbReference type="Gene3D" id="3.40.1350.10">
    <property type="match status" value="1"/>
</dbReference>
<dbReference type="Pfam" id="PF08814">
    <property type="entry name" value="XisH"/>
    <property type="match status" value="1"/>
</dbReference>
<dbReference type="AlphaFoldDB" id="A0A1L9QJJ5"/>
<keyword evidence="2" id="KW-1185">Reference proteome</keyword>
<reference evidence="1" key="1">
    <citation type="submission" date="2016-10" db="EMBL/GenBank/DDBJ databases">
        <title>CRISPR-Cas defence system in Roseofilum reptotaenium: evidence of a bacteriophage-cyanobacterium arms race in the coral black band disease.</title>
        <authorList>
            <person name="Buerger P."/>
            <person name="Wood-Charlson E.M."/>
            <person name="Weynberg K.D."/>
            <person name="Willis B."/>
            <person name="Van Oppen M.J."/>
        </authorList>
    </citation>
    <scope>NUCLEOTIDE SEQUENCE [LARGE SCALE GENOMIC DNA]</scope>
    <source>
        <strain evidence="1">AO1-A</strain>
    </source>
</reference>
<dbReference type="STRING" id="1925591.BI308_25115"/>